<evidence type="ECO:0000256" key="2">
    <source>
        <dbReference type="ARBA" id="ARBA00022801"/>
    </source>
</evidence>
<comment type="caution">
    <text evidence="4">The sequence shown here is derived from an EMBL/GenBank/DDBJ whole genome shotgun (WGS) entry which is preliminary data.</text>
</comment>
<dbReference type="OrthoDB" id="6428749at2759"/>
<dbReference type="PANTHER" id="PTHR46072">
    <property type="entry name" value="AMIDASE-RELATED-RELATED"/>
    <property type="match status" value="1"/>
</dbReference>
<dbReference type="InterPro" id="IPR036928">
    <property type="entry name" value="AS_sf"/>
</dbReference>
<evidence type="ECO:0000313" key="4">
    <source>
        <dbReference type="EMBL" id="KAF8700016.1"/>
    </source>
</evidence>
<evidence type="ECO:0000256" key="1">
    <source>
        <dbReference type="ARBA" id="ARBA00009199"/>
    </source>
</evidence>
<dbReference type="InterPro" id="IPR023631">
    <property type="entry name" value="Amidase_dom"/>
</dbReference>
<protein>
    <submittedName>
        <fullName evidence="4">Amidase</fullName>
    </submittedName>
</protein>
<proteinExistence type="inferred from homology"/>
<comment type="similarity">
    <text evidence="1">Belongs to the amidase family.</text>
</comment>
<accession>A0A8H7HNN0</accession>
<dbReference type="PANTHER" id="PTHR46072:SF4">
    <property type="entry name" value="AMIDASE C550.07-RELATED"/>
    <property type="match status" value="1"/>
</dbReference>
<gene>
    <name evidence="4" type="ORF">RHS03_06927</name>
</gene>
<feature type="domain" description="Amidase" evidence="3">
    <location>
        <begin position="13"/>
        <end position="142"/>
    </location>
</feature>
<dbReference type="Pfam" id="PF01425">
    <property type="entry name" value="Amidase"/>
    <property type="match status" value="1"/>
</dbReference>
<name>A0A8H7HNN0_9AGAM</name>
<sequence length="157" mass="17838">MGERLEAGTHTLAQSWAANAQRDQFRGRALKHWNNTALRSKSGRPVDAILCPVAPTLAPPHDTTRWGGYTTYWNLLDLPSVVFPSGEPFRASTWKSTNRSPSDEPRNPIDEFVKEQWVPEAFDGAPIGLQLVGRRWQEEKLLAMLKHVEYAVIRFEK</sequence>
<organism evidence="4 5">
    <name type="scientific">Rhizoctonia solani</name>
    <dbReference type="NCBI Taxonomy" id="456999"/>
    <lineage>
        <taxon>Eukaryota</taxon>
        <taxon>Fungi</taxon>
        <taxon>Dikarya</taxon>
        <taxon>Basidiomycota</taxon>
        <taxon>Agaricomycotina</taxon>
        <taxon>Agaricomycetes</taxon>
        <taxon>Cantharellales</taxon>
        <taxon>Ceratobasidiaceae</taxon>
        <taxon>Rhizoctonia</taxon>
    </lineage>
</organism>
<dbReference type="EMBL" id="JACYCD010000236">
    <property type="protein sequence ID" value="KAF8700016.1"/>
    <property type="molecule type" value="Genomic_DNA"/>
</dbReference>
<dbReference type="GO" id="GO:0016787">
    <property type="term" value="F:hydrolase activity"/>
    <property type="evidence" value="ECO:0007669"/>
    <property type="project" value="UniProtKB-KW"/>
</dbReference>
<dbReference type="Proteomes" id="UP000602905">
    <property type="component" value="Unassembled WGS sequence"/>
</dbReference>
<dbReference type="AlphaFoldDB" id="A0A8H7HNN0"/>
<keyword evidence="2" id="KW-0378">Hydrolase</keyword>
<dbReference type="SUPFAM" id="SSF75304">
    <property type="entry name" value="Amidase signature (AS) enzymes"/>
    <property type="match status" value="1"/>
</dbReference>
<dbReference type="Gene3D" id="3.90.1300.10">
    <property type="entry name" value="Amidase signature (AS) domain"/>
    <property type="match status" value="1"/>
</dbReference>
<feature type="non-terminal residue" evidence="4">
    <location>
        <position position="1"/>
    </location>
</feature>
<evidence type="ECO:0000313" key="5">
    <source>
        <dbReference type="Proteomes" id="UP000602905"/>
    </source>
</evidence>
<reference evidence="4" key="1">
    <citation type="submission" date="2020-09" db="EMBL/GenBank/DDBJ databases">
        <title>Comparative genome analyses of four rice-infecting Rhizoctonia solani isolates reveal extensive enrichment of homogalacturonan modification genes.</title>
        <authorList>
            <person name="Lee D.-Y."/>
            <person name="Jeon J."/>
            <person name="Kim K.-T."/>
            <person name="Cheong K."/>
            <person name="Song H."/>
            <person name="Choi G."/>
            <person name="Ko J."/>
            <person name="Opiyo S.O."/>
            <person name="Zuo S."/>
            <person name="Madhav S."/>
            <person name="Lee Y.-H."/>
            <person name="Wang G.-L."/>
        </authorList>
    </citation>
    <scope>NUCLEOTIDE SEQUENCE</scope>
    <source>
        <strain evidence="4">AG1-IA WGL</strain>
    </source>
</reference>
<evidence type="ECO:0000259" key="3">
    <source>
        <dbReference type="Pfam" id="PF01425"/>
    </source>
</evidence>